<dbReference type="FunFam" id="1.20.5.5270:FF:000002">
    <property type="entry name" value="Lon protease homolog"/>
    <property type="match status" value="1"/>
</dbReference>
<sequence>MIFKKEKKPSENSIYPLIPLRDLVLLPHMIIPLFVGRKRSVSALEEAMTDKKLVIFAAQKQANMNEPLEDDIFRVGTKGEILQVLKLSDGTVKILIEGLGRVKINEFIPNENHFLVKAEDIVDEVNYSYELEALTRRVNSLFEEYVKLRKQLSSDALVSVISIDDPSRLSDTIISHLAIKMSEKQELLEASEVTKRIEKLHYLLQKEIEILMAEKKFQGKVKNPARKSHREYLLNEQMRAVKNELAQQDDSKSEIEELKEKIKAAKMPKDVEDKAMKELKKLEMMPPMSAEGTVVRNYIDWLVSLPWSKKTKDKLNLESAERILNEDHYGLEKIKERIVEFLAVRRLVKKIKGPILCFVGPPGVGKTSLAKSIARAMGRNFVRISLGGIRDEAEIRGHRRTYIGALPGKIIQSIKRAQSKNPVFLLDEVDKMSIDFRGDPSSALLEVLDPEQNYTFADHYLDVDFDLSQVMFITTANVLHSIPQPLQDRMEIIRIPGYTEEEKLNIGIKFLLPKQFKAHGITTSNLEIGESTVLNIIRKYTKEAGVRNLEREIASICRKVVRRVVKEGTKIKVIVKPEDVADYLGIPKYRYGRKETELLIGQTTGLAWTEFGGELLITEATIMGGKGNLTLTGKLGDVMQESAQAALSYLRSRSKMLGLEKDFFSKVDIHIHVPEGAIPKDGPSAGIAMATALASALTRIPVKNDVAMTGEITLRGRVLPIGGLKEKVLAAHRGGIKTIVCPRENEKDMKDIPDKIKGDLEFLFVENMDEVVKIALIRELPGHAELDSIVGDKDFSS</sequence>
<dbReference type="GO" id="GO:0005737">
    <property type="term" value="C:cytoplasm"/>
    <property type="evidence" value="ECO:0007669"/>
    <property type="project" value="UniProtKB-SubCell"/>
</dbReference>
<dbReference type="EMBL" id="MGDE01000128">
    <property type="protein sequence ID" value="OGL45527.1"/>
    <property type="molecule type" value="Genomic_DNA"/>
</dbReference>
<dbReference type="InterPro" id="IPR004815">
    <property type="entry name" value="Lon_bac/euk-typ"/>
</dbReference>
<gene>
    <name evidence="17" type="ORF">A2W05_05555</name>
</gene>
<dbReference type="InterPro" id="IPR015947">
    <property type="entry name" value="PUA-like_sf"/>
</dbReference>
<feature type="domain" description="Lon N-terminal" evidence="16">
    <location>
        <begin position="15"/>
        <end position="208"/>
    </location>
</feature>
<dbReference type="Gene3D" id="1.20.5.5270">
    <property type="match status" value="1"/>
</dbReference>
<dbReference type="GO" id="GO:0005524">
    <property type="term" value="F:ATP binding"/>
    <property type="evidence" value="ECO:0007669"/>
    <property type="project" value="UniProtKB-KW"/>
</dbReference>
<dbReference type="SUPFAM" id="SSF88697">
    <property type="entry name" value="PUA domain-like"/>
    <property type="match status" value="1"/>
</dbReference>
<evidence type="ECO:0000256" key="7">
    <source>
        <dbReference type="ARBA" id="ARBA00022840"/>
    </source>
</evidence>
<dbReference type="InterPro" id="IPR020568">
    <property type="entry name" value="Ribosomal_Su5_D2-typ_SF"/>
</dbReference>
<accession>A0A1F7RXD6</accession>
<dbReference type="NCBIfam" id="NF008053">
    <property type="entry name" value="PRK10787.1"/>
    <property type="match status" value="1"/>
</dbReference>
<dbReference type="SMART" id="SM00464">
    <property type="entry name" value="LON"/>
    <property type="match status" value="1"/>
</dbReference>
<keyword evidence="8" id="KW-0346">Stress response</keyword>
<dbReference type="Gene3D" id="3.30.230.10">
    <property type="match status" value="1"/>
</dbReference>
<evidence type="ECO:0000259" key="15">
    <source>
        <dbReference type="PROSITE" id="PS51786"/>
    </source>
</evidence>
<dbReference type="PROSITE" id="PS51787">
    <property type="entry name" value="LON_N"/>
    <property type="match status" value="1"/>
</dbReference>
<dbReference type="InterPro" id="IPR046336">
    <property type="entry name" value="Lon_prtase_N_sf"/>
</dbReference>
<dbReference type="SUPFAM" id="SSF54211">
    <property type="entry name" value="Ribosomal protein S5 domain 2-like"/>
    <property type="match status" value="1"/>
</dbReference>
<feature type="non-terminal residue" evidence="17">
    <location>
        <position position="797"/>
    </location>
</feature>
<evidence type="ECO:0000256" key="10">
    <source>
        <dbReference type="ARBA" id="ARBA00066743"/>
    </source>
</evidence>
<evidence type="ECO:0000256" key="11">
    <source>
        <dbReference type="PIRSR" id="PIRSR001174-1"/>
    </source>
</evidence>
<dbReference type="GO" id="GO:0016887">
    <property type="term" value="F:ATP hydrolysis activity"/>
    <property type="evidence" value="ECO:0007669"/>
    <property type="project" value="InterPro"/>
</dbReference>
<evidence type="ECO:0000313" key="17">
    <source>
        <dbReference type="EMBL" id="OGL45527.1"/>
    </source>
</evidence>
<evidence type="ECO:0000256" key="5">
    <source>
        <dbReference type="ARBA" id="ARBA00022801"/>
    </source>
</evidence>
<dbReference type="Pfam" id="PF02190">
    <property type="entry name" value="LON_substr_bdg"/>
    <property type="match status" value="1"/>
</dbReference>
<proteinExistence type="inferred from homology"/>
<evidence type="ECO:0000256" key="14">
    <source>
        <dbReference type="RuleBase" id="RU000591"/>
    </source>
</evidence>
<dbReference type="GO" id="GO:0030163">
    <property type="term" value="P:protein catabolic process"/>
    <property type="evidence" value="ECO:0007669"/>
    <property type="project" value="InterPro"/>
</dbReference>
<organism evidence="17 18">
    <name type="scientific">Candidatus Schekmanbacteria bacterium RBG_16_38_10</name>
    <dbReference type="NCBI Taxonomy" id="1817879"/>
    <lineage>
        <taxon>Bacteria</taxon>
        <taxon>Candidatus Schekmaniibacteriota</taxon>
    </lineage>
</organism>
<dbReference type="Gene3D" id="1.10.8.60">
    <property type="match status" value="1"/>
</dbReference>
<dbReference type="SMART" id="SM00382">
    <property type="entry name" value="AAA"/>
    <property type="match status" value="1"/>
</dbReference>
<dbReference type="PANTHER" id="PTHR10046">
    <property type="entry name" value="ATP DEPENDENT LON PROTEASE FAMILY MEMBER"/>
    <property type="match status" value="1"/>
</dbReference>
<evidence type="ECO:0000256" key="1">
    <source>
        <dbReference type="ARBA" id="ARBA00004496"/>
    </source>
</evidence>
<dbReference type="InterPro" id="IPR027417">
    <property type="entry name" value="P-loop_NTPase"/>
</dbReference>
<comment type="similarity">
    <text evidence="13 14">Belongs to the peptidase S16 family.</text>
</comment>
<evidence type="ECO:0000256" key="3">
    <source>
        <dbReference type="ARBA" id="ARBA00022670"/>
    </source>
</evidence>
<dbReference type="Pfam" id="PF00004">
    <property type="entry name" value="AAA"/>
    <property type="match status" value="1"/>
</dbReference>
<dbReference type="Gene3D" id="2.30.130.40">
    <property type="entry name" value="LON domain-like"/>
    <property type="match status" value="1"/>
</dbReference>
<dbReference type="GO" id="GO:0004252">
    <property type="term" value="F:serine-type endopeptidase activity"/>
    <property type="evidence" value="ECO:0007669"/>
    <property type="project" value="UniProtKB-UniRule"/>
</dbReference>
<keyword evidence="6 13" id="KW-0720">Serine protease</keyword>
<evidence type="ECO:0000259" key="16">
    <source>
        <dbReference type="PROSITE" id="PS51787"/>
    </source>
</evidence>
<name>A0A1F7RXD6_9BACT</name>
<dbReference type="NCBIfam" id="TIGR00763">
    <property type="entry name" value="lon"/>
    <property type="match status" value="1"/>
</dbReference>
<dbReference type="CDD" id="cd19500">
    <property type="entry name" value="RecA-like_Lon"/>
    <property type="match status" value="1"/>
</dbReference>
<evidence type="ECO:0000256" key="12">
    <source>
        <dbReference type="PIRSR" id="PIRSR001174-2"/>
    </source>
</evidence>
<evidence type="ECO:0000256" key="2">
    <source>
        <dbReference type="ARBA" id="ARBA00022490"/>
    </source>
</evidence>
<keyword evidence="7 12" id="KW-0067">ATP-binding</keyword>
<comment type="catalytic activity">
    <reaction evidence="9 13">
        <text>Hydrolysis of proteins in presence of ATP.</text>
        <dbReference type="EC" id="3.4.21.53"/>
    </reaction>
</comment>
<dbReference type="AlphaFoldDB" id="A0A1F7RXD6"/>
<dbReference type="GO" id="GO:0004176">
    <property type="term" value="F:ATP-dependent peptidase activity"/>
    <property type="evidence" value="ECO:0007669"/>
    <property type="project" value="UniProtKB-UniRule"/>
</dbReference>
<dbReference type="Pfam" id="PF05362">
    <property type="entry name" value="Lon_C"/>
    <property type="match status" value="1"/>
</dbReference>
<dbReference type="FunFam" id="3.30.230.10:FF:000010">
    <property type="entry name" value="Lon protease"/>
    <property type="match status" value="1"/>
</dbReference>
<comment type="caution">
    <text evidence="17">The sequence shown here is derived from an EMBL/GenBank/DDBJ whole genome shotgun (WGS) entry which is preliminary data.</text>
</comment>
<dbReference type="Gene3D" id="1.20.58.1480">
    <property type="match status" value="1"/>
</dbReference>
<evidence type="ECO:0000256" key="4">
    <source>
        <dbReference type="ARBA" id="ARBA00022741"/>
    </source>
</evidence>
<dbReference type="Proteomes" id="UP000178797">
    <property type="component" value="Unassembled WGS sequence"/>
</dbReference>
<evidence type="ECO:0000256" key="9">
    <source>
        <dbReference type="ARBA" id="ARBA00050665"/>
    </source>
</evidence>
<dbReference type="Pfam" id="PF22667">
    <property type="entry name" value="Lon_lid"/>
    <property type="match status" value="1"/>
</dbReference>
<dbReference type="InterPro" id="IPR008268">
    <property type="entry name" value="Peptidase_S16_AS"/>
</dbReference>
<dbReference type="InterPro" id="IPR027065">
    <property type="entry name" value="Lon_Prtase"/>
</dbReference>
<protein>
    <recommendedName>
        <fullName evidence="10 13">endopeptidase La</fullName>
        <ecNumber evidence="10 13">3.4.21.53</ecNumber>
    </recommendedName>
</protein>
<evidence type="ECO:0000313" key="18">
    <source>
        <dbReference type="Proteomes" id="UP000178797"/>
    </source>
</evidence>
<dbReference type="GO" id="GO:0006508">
    <property type="term" value="P:proteolysis"/>
    <property type="evidence" value="ECO:0007669"/>
    <property type="project" value="UniProtKB-KW"/>
</dbReference>
<feature type="active site" evidence="11 13">
    <location>
        <position position="684"/>
    </location>
</feature>
<dbReference type="GO" id="GO:0043565">
    <property type="term" value="F:sequence-specific DNA binding"/>
    <property type="evidence" value="ECO:0007669"/>
    <property type="project" value="InterPro"/>
</dbReference>
<dbReference type="PRINTS" id="PR00830">
    <property type="entry name" value="ENDOLAPTASE"/>
</dbReference>
<dbReference type="HAMAP" id="MF_01973">
    <property type="entry name" value="lon_bact"/>
    <property type="match status" value="1"/>
</dbReference>
<keyword evidence="4 12" id="KW-0547">Nucleotide-binding</keyword>
<comment type="subcellular location">
    <subcellularLocation>
        <location evidence="1">Cytoplasm</location>
    </subcellularLocation>
</comment>
<evidence type="ECO:0000256" key="13">
    <source>
        <dbReference type="PROSITE-ProRule" id="PRU01122"/>
    </source>
</evidence>
<dbReference type="PROSITE" id="PS01046">
    <property type="entry name" value="LON_SER"/>
    <property type="match status" value="1"/>
</dbReference>
<evidence type="ECO:0000256" key="8">
    <source>
        <dbReference type="ARBA" id="ARBA00023016"/>
    </source>
</evidence>
<dbReference type="InterPro" id="IPR054594">
    <property type="entry name" value="Lon_lid"/>
</dbReference>
<dbReference type="PIRSF" id="PIRSF001174">
    <property type="entry name" value="Lon_proteas"/>
    <property type="match status" value="1"/>
</dbReference>
<dbReference type="EC" id="3.4.21.53" evidence="10 13"/>
<keyword evidence="3 13" id="KW-0645">Protease</keyword>
<dbReference type="InterPro" id="IPR003959">
    <property type="entry name" value="ATPase_AAA_core"/>
</dbReference>
<keyword evidence="2" id="KW-0963">Cytoplasm</keyword>
<dbReference type="InterPro" id="IPR014721">
    <property type="entry name" value="Ribsml_uS5_D2-typ_fold_subgr"/>
</dbReference>
<dbReference type="InterPro" id="IPR008269">
    <property type="entry name" value="Lon_proteolytic"/>
</dbReference>
<dbReference type="InterPro" id="IPR003593">
    <property type="entry name" value="AAA+_ATPase"/>
</dbReference>
<dbReference type="SUPFAM" id="SSF52540">
    <property type="entry name" value="P-loop containing nucleoside triphosphate hydrolases"/>
    <property type="match status" value="1"/>
</dbReference>
<dbReference type="InterPro" id="IPR027543">
    <property type="entry name" value="Lon_bac"/>
</dbReference>
<dbReference type="InterPro" id="IPR003111">
    <property type="entry name" value="Lon_prtase_N"/>
</dbReference>
<keyword evidence="5 13" id="KW-0378">Hydrolase</keyword>
<feature type="active site" evidence="11 13">
    <location>
        <position position="727"/>
    </location>
</feature>
<dbReference type="PROSITE" id="PS51786">
    <property type="entry name" value="LON_PROTEOLYTIC"/>
    <property type="match status" value="1"/>
</dbReference>
<dbReference type="Gene3D" id="3.40.50.300">
    <property type="entry name" value="P-loop containing nucleotide triphosphate hydrolases"/>
    <property type="match status" value="1"/>
</dbReference>
<feature type="binding site" evidence="12">
    <location>
        <begin position="360"/>
        <end position="367"/>
    </location>
    <ligand>
        <name>ATP</name>
        <dbReference type="ChEBI" id="CHEBI:30616"/>
    </ligand>
</feature>
<feature type="domain" description="Lon proteolytic" evidence="15">
    <location>
        <begin position="597"/>
        <end position="778"/>
    </location>
</feature>
<reference evidence="17 18" key="1">
    <citation type="journal article" date="2016" name="Nat. Commun.">
        <title>Thousands of microbial genomes shed light on interconnected biogeochemical processes in an aquifer system.</title>
        <authorList>
            <person name="Anantharaman K."/>
            <person name="Brown C.T."/>
            <person name="Hug L.A."/>
            <person name="Sharon I."/>
            <person name="Castelle C.J."/>
            <person name="Probst A.J."/>
            <person name="Thomas B.C."/>
            <person name="Singh A."/>
            <person name="Wilkins M.J."/>
            <person name="Karaoz U."/>
            <person name="Brodie E.L."/>
            <person name="Williams K.H."/>
            <person name="Hubbard S.S."/>
            <person name="Banfield J.F."/>
        </authorList>
    </citation>
    <scope>NUCLEOTIDE SEQUENCE [LARGE SCALE GENOMIC DNA]</scope>
</reference>
<evidence type="ECO:0000256" key="6">
    <source>
        <dbReference type="ARBA" id="ARBA00022825"/>
    </source>
</evidence>
<dbReference type="FunFam" id="3.40.50.300:FF:000021">
    <property type="entry name" value="Lon protease homolog"/>
    <property type="match status" value="1"/>
</dbReference>